<dbReference type="CDD" id="cd07067">
    <property type="entry name" value="HP_PGM_like"/>
    <property type="match status" value="1"/>
</dbReference>
<dbReference type="Gene3D" id="3.40.50.1240">
    <property type="entry name" value="Phosphoglycerate mutase-like"/>
    <property type="match status" value="1"/>
</dbReference>
<dbReference type="PANTHER" id="PTHR48100">
    <property type="entry name" value="BROAD-SPECIFICITY PHOSPHATASE YOR283W-RELATED"/>
    <property type="match status" value="1"/>
</dbReference>
<keyword evidence="7" id="KW-1185">Reference proteome</keyword>
<organism evidence="6 9">
    <name type="scientific">Lactiplantibacillus paraplantarum</name>
    <dbReference type="NCBI Taxonomy" id="60520"/>
    <lineage>
        <taxon>Bacteria</taxon>
        <taxon>Bacillati</taxon>
        <taxon>Bacillota</taxon>
        <taxon>Bacilli</taxon>
        <taxon>Lactobacillales</taxon>
        <taxon>Lactobacillaceae</taxon>
        <taxon>Lactiplantibacillus</taxon>
    </lineage>
</organism>
<sequence length="218" mass="24391">MATFSVYMIRHGQTYFNKYRRMQGWCDSPLTTVGEQDARNAGKMLNGIDFDAVYASDMTRAMRTAELILPASGNADLTVQPMAAFREAFYGYFEGDDTSQTWFMVGAPHQAPSLSAIIEQYGIEKAKDFCKEADPFHRAENNAEFWQRVNGGLDTLRAKHHDGDKVLVVSHGNTIYSIAARFADLTSPARPQNGSVTKFTISDNDVTLDYLGRKDHLD</sequence>
<dbReference type="Proteomes" id="UP000292648">
    <property type="component" value="Unassembled WGS sequence"/>
</dbReference>
<evidence type="ECO:0000313" key="5">
    <source>
        <dbReference type="EMBL" id="GBF01528.1"/>
    </source>
</evidence>
<evidence type="ECO:0000313" key="9">
    <source>
        <dbReference type="Proteomes" id="UP000292648"/>
    </source>
</evidence>
<dbReference type="GO" id="GO:0005737">
    <property type="term" value="C:cytoplasm"/>
    <property type="evidence" value="ECO:0007669"/>
    <property type="project" value="TreeGrafter"/>
</dbReference>
<dbReference type="SUPFAM" id="SSF53254">
    <property type="entry name" value="Phosphoglycerate mutase-like"/>
    <property type="match status" value="1"/>
</dbReference>
<dbReference type="Proteomes" id="UP000236162">
    <property type="component" value="Unassembled WGS sequence"/>
</dbReference>
<reference evidence="4 8" key="2">
    <citation type="submission" date="2018-10" db="EMBL/GenBank/DDBJ databases">
        <title>Genome seuquencing of Lactobacillus species.</title>
        <authorList>
            <person name="Baek C."/>
            <person name="Yi H."/>
        </authorList>
    </citation>
    <scope>NUCLEOTIDE SEQUENCE [LARGE SCALE GENOMIC DNA]</scope>
    <source>
        <strain evidence="4 8">DSM 10667</strain>
    </source>
</reference>
<dbReference type="InterPro" id="IPR013078">
    <property type="entry name" value="His_Pase_superF_clade-1"/>
</dbReference>
<gene>
    <name evidence="5" type="primary">gpmB_4</name>
    <name evidence="6" type="ORF">EUZ87_03910</name>
    <name evidence="4" type="ORF">LP667_03525</name>
    <name evidence="5" type="ORF">LPPLD21_01040</name>
</gene>
<feature type="binding site" evidence="2">
    <location>
        <begin position="10"/>
        <end position="17"/>
    </location>
    <ligand>
        <name>substrate</name>
    </ligand>
</feature>
<evidence type="ECO:0000313" key="6">
    <source>
        <dbReference type="EMBL" id="TBX49354.1"/>
    </source>
</evidence>
<dbReference type="EMBL" id="SEHH01000031">
    <property type="protein sequence ID" value="TBX49354.1"/>
    <property type="molecule type" value="Genomic_DNA"/>
</dbReference>
<proteinExistence type="predicted"/>
<feature type="site" description="Transition state stabilizer" evidence="3">
    <location>
        <position position="171"/>
    </location>
</feature>
<dbReference type="InterPro" id="IPR050275">
    <property type="entry name" value="PGM_Phosphatase"/>
</dbReference>
<evidence type="ECO:0000313" key="7">
    <source>
        <dbReference type="Proteomes" id="UP000236162"/>
    </source>
</evidence>
<dbReference type="EMBL" id="BDOR01000003">
    <property type="protein sequence ID" value="GBF01528.1"/>
    <property type="molecule type" value="Genomic_DNA"/>
</dbReference>
<dbReference type="SMART" id="SM00855">
    <property type="entry name" value="PGAM"/>
    <property type="match status" value="1"/>
</dbReference>
<dbReference type="PANTHER" id="PTHR48100:SF9">
    <property type="entry name" value="PHOSPHOGLYCERATE MUTASE 2 PARALOG"/>
    <property type="match status" value="1"/>
</dbReference>
<feature type="active site" description="Proton donor/acceptor" evidence="1">
    <location>
        <position position="87"/>
    </location>
</feature>
<dbReference type="KEGG" id="lpx:ASU28_08080"/>
<evidence type="ECO:0000313" key="4">
    <source>
        <dbReference type="EMBL" id="AYJ37956.1"/>
    </source>
</evidence>
<dbReference type="GO" id="GO:0016791">
    <property type="term" value="F:phosphatase activity"/>
    <property type="evidence" value="ECO:0007669"/>
    <property type="project" value="TreeGrafter"/>
</dbReference>
<reference evidence="5 7" key="1">
    <citation type="submission" date="2017-04" db="EMBL/GenBank/DDBJ databases">
        <title>In vitro and in silico characterization of Lactobacillus paraplantarum D2-1, a starter culture for soymilk fermentation.</title>
        <authorList>
            <person name="Endo A."/>
            <person name="Sasaki F."/>
            <person name="Maeno S."/>
            <person name="Kanesaki Y."/>
            <person name="Kubota E."/>
            <person name="Torres G.A."/>
            <person name="Tomita S."/>
            <person name="Nakagawa J."/>
        </authorList>
    </citation>
    <scope>NUCLEOTIDE SEQUENCE [LARGE SCALE GENOMIC DNA]</scope>
    <source>
        <strain evidence="5 7">D2-1</strain>
    </source>
</reference>
<dbReference type="Pfam" id="PF00300">
    <property type="entry name" value="His_Phos_1"/>
    <property type="match status" value="1"/>
</dbReference>
<protein>
    <submittedName>
        <fullName evidence="6">Histidine phosphatase family protein</fullName>
    </submittedName>
    <submittedName>
        <fullName evidence="5">Phosphoglycerate mutase</fullName>
    </submittedName>
</protein>
<dbReference type="eggNOG" id="COG0406">
    <property type="taxonomic scope" value="Bacteria"/>
</dbReference>
<accession>A0A098RAS8</accession>
<evidence type="ECO:0000313" key="8">
    <source>
        <dbReference type="Proteomes" id="UP000277896"/>
    </source>
</evidence>
<evidence type="ECO:0000256" key="2">
    <source>
        <dbReference type="PIRSR" id="PIRSR613078-2"/>
    </source>
</evidence>
<feature type="active site" description="Tele-phosphohistidine intermediate" evidence="1">
    <location>
        <position position="11"/>
    </location>
</feature>
<dbReference type="InterPro" id="IPR029033">
    <property type="entry name" value="His_PPase_superfam"/>
</dbReference>
<dbReference type="AlphaFoldDB" id="A0A098RAS8"/>
<evidence type="ECO:0000256" key="3">
    <source>
        <dbReference type="PIRSR" id="PIRSR613078-3"/>
    </source>
</evidence>
<reference evidence="6 9" key="3">
    <citation type="submission" date="2019-01" db="EMBL/GenBank/DDBJ databases">
        <title>Draft genome sequence of Lactobacillus paraplantarum OSY-TC318, a Producer of the novel lantibiotic Paraplantaracin TC318.</title>
        <authorList>
            <person name="Hussein W.E."/>
            <person name="Huang E."/>
            <person name="Yousef A.E."/>
        </authorList>
    </citation>
    <scope>NUCLEOTIDE SEQUENCE [LARGE SCALE GENOMIC DNA]</scope>
    <source>
        <strain evidence="6 9">OSY-TC318</strain>
    </source>
</reference>
<evidence type="ECO:0000256" key="1">
    <source>
        <dbReference type="PIRSR" id="PIRSR613078-1"/>
    </source>
</evidence>
<dbReference type="EMBL" id="CP032744">
    <property type="protein sequence ID" value="AYJ37956.1"/>
    <property type="molecule type" value="Genomic_DNA"/>
</dbReference>
<dbReference type="GeneID" id="79806579"/>
<name>A0A098RAS8_9LACO</name>
<feature type="binding site" evidence="2">
    <location>
        <position position="60"/>
    </location>
    <ligand>
        <name>substrate</name>
    </ligand>
</feature>
<feature type="binding site" evidence="2">
    <location>
        <begin position="172"/>
        <end position="173"/>
    </location>
    <ligand>
        <name>substrate</name>
    </ligand>
</feature>
<dbReference type="RefSeq" id="WP_021730172.1">
    <property type="nucleotide sequence ID" value="NZ_AVAI01000025.1"/>
</dbReference>
<dbReference type="Proteomes" id="UP000277896">
    <property type="component" value="Chromosome"/>
</dbReference>
<dbReference type="HOGENOM" id="CLU_033323_9_0_9"/>
<feature type="binding site" evidence="2">
    <location>
        <begin position="87"/>
        <end position="90"/>
    </location>
    <ligand>
        <name>substrate</name>
    </ligand>
</feature>